<dbReference type="EMBL" id="VNIM01000001">
    <property type="protein sequence ID" value="TVV77462.1"/>
    <property type="molecule type" value="Genomic_DNA"/>
</dbReference>
<dbReference type="AlphaFoldDB" id="A0A558RE48"/>
<organism evidence="1 2">
    <name type="scientific">Alterirhizorhabdus solaris</name>
    <dbReference type="NCBI Taxonomy" id="2529389"/>
    <lineage>
        <taxon>Bacteria</taxon>
        <taxon>Pseudomonadati</taxon>
        <taxon>Pseudomonadota</taxon>
        <taxon>Alphaproteobacteria</taxon>
        <taxon>Sphingomonadales</taxon>
        <taxon>Rhizorhabdaceae</taxon>
        <taxon>Alterirhizorhabdus</taxon>
    </lineage>
</organism>
<comment type="caution">
    <text evidence="1">The sequence shown here is derived from an EMBL/GenBank/DDBJ whole genome shotgun (WGS) entry which is preliminary data.</text>
</comment>
<evidence type="ECO:0000313" key="1">
    <source>
        <dbReference type="EMBL" id="TVV77462.1"/>
    </source>
</evidence>
<dbReference type="Proteomes" id="UP000318681">
    <property type="component" value="Unassembled WGS sequence"/>
</dbReference>
<sequence>MSAPPGFGAYLANVQERDVDLLLMEEFHVDGRFVEWFCDRVGGAGARFDGASHSVTDADGETDLLLQTLFLHRKQITTRGNEPTRRP</sequence>
<gene>
    <name evidence="1" type="ORF">FOY91_00010</name>
</gene>
<dbReference type="RefSeq" id="WP_145146973.1">
    <property type="nucleotide sequence ID" value="NZ_VNIM01000001.1"/>
</dbReference>
<dbReference type="OrthoDB" id="5876753at2"/>
<protein>
    <submittedName>
        <fullName evidence="1">Uncharacterized protein</fullName>
    </submittedName>
</protein>
<evidence type="ECO:0000313" key="2">
    <source>
        <dbReference type="Proteomes" id="UP000318681"/>
    </source>
</evidence>
<name>A0A558RE48_9SPHN</name>
<reference evidence="1 2" key="1">
    <citation type="submission" date="2019-07" db="EMBL/GenBank/DDBJ databases">
        <title>Sphingomonas solaris sp. nov., isolated from a solar panel from Boston, Massachusetts.</title>
        <authorList>
            <person name="Tanner K."/>
            <person name="Pascual J."/>
            <person name="Mancuso C."/>
            <person name="Pereto J."/>
            <person name="Khalil A."/>
            <person name="Vilanova C."/>
        </authorList>
    </citation>
    <scope>NUCLEOTIDE SEQUENCE [LARGE SCALE GENOMIC DNA]</scope>
    <source>
        <strain evidence="1 2">R4DWN</strain>
    </source>
</reference>
<proteinExistence type="predicted"/>
<accession>A0A558RE48</accession>
<keyword evidence="2" id="KW-1185">Reference proteome</keyword>